<dbReference type="SUPFAM" id="SSF117892">
    <property type="entry name" value="Band 7/SPFH domain"/>
    <property type="match status" value="1"/>
</dbReference>
<comment type="subcellular location">
    <subcellularLocation>
        <location evidence="1">Membrane</location>
        <topology evidence="1">Single-pass membrane protein</topology>
    </subcellularLocation>
</comment>
<dbReference type="PANTHER" id="PTHR42911:SF1">
    <property type="entry name" value="MODULATOR OF FTSH PROTEASE HFLC"/>
    <property type="match status" value="1"/>
</dbReference>
<dbReference type="InterPro" id="IPR001107">
    <property type="entry name" value="Band_7"/>
</dbReference>
<feature type="domain" description="Band 7" evidence="3">
    <location>
        <begin position="27"/>
        <end position="226"/>
    </location>
</feature>
<dbReference type="Pfam" id="PF01145">
    <property type="entry name" value="Band_7"/>
    <property type="match status" value="1"/>
</dbReference>
<protein>
    <recommendedName>
        <fullName evidence="3">Band 7 domain-containing protein</fullName>
    </recommendedName>
</protein>
<accession>A0A1M3KZ06</accession>
<keyword evidence="2" id="KW-0175">Coiled coil</keyword>
<organism evidence="4 5">
    <name type="scientific">Candidatus Kapaibacterium thiocyanatum</name>
    <dbReference type="NCBI Taxonomy" id="1895771"/>
    <lineage>
        <taxon>Bacteria</taxon>
        <taxon>Pseudomonadati</taxon>
        <taxon>Candidatus Kapaibacteriota</taxon>
        <taxon>Candidatus Kapaibacteriia</taxon>
        <taxon>Candidatus Kapaibacteriales</taxon>
        <taxon>Candidatus Kapaibacteriaceae</taxon>
        <taxon>Candidatus Kapaibacterium</taxon>
    </lineage>
</organism>
<dbReference type="InterPro" id="IPR036013">
    <property type="entry name" value="Band_7/SPFH_dom_sf"/>
</dbReference>
<name>A0A1M3KZ06_9BACT</name>
<evidence type="ECO:0000256" key="2">
    <source>
        <dbReference type="SAM" id="Coils"/>
    </source>
</evidence>
<evidence type="ECO:0000313" key="5">
    <source>
        <dbReference type="Proteomes" id="UP000184233"/>
    </source>
</evidence>
<feature type="coiled-coil region" evidence="2">
    <location>
        <begin position="197"/>
        <end position="231"/>
    </location>
</feature>
<proteinExistence type="predicted"/>
<dbReference type="Proteomes" id="UP000184233">
    <property type="component" value="Unassembled WGS sequence"/>
</dbReference>
<dbReference type="AlphaFoldDB" id="A0A1M3KZ06"/>
<evidence type="ECO:0000313" key="4">
    <source>
        <dbReference type="EMBL" id="OJX57742.1"/>
    </source>
</evidence>
<dbReference type="GO" id="GO:0016020">
    <property type="term" value="C:membrane"/>
    <property type="evidence" value="ECO:0007669"/>
    <property type="project" value="UniProtKB-SubCell"/>
</dbReference>
<dbReference type="PROSITE" id="PS51257">
    <property type="entry name" value="PROKAR_LIPOPROTEIN"/>
    <property type="match status" value="1"/>
</dbReference>
<dbReference type="PANTHER" id="PTHR42911">
    <property type="entry name" value="MODULATOR OF FTSH PROTEASE HFLC"/>
    <property type="match status" value="1"/>
</dbReference>
<dbReference type="STRING" id="1895771.BGO89_07160"/>
<gene>
    <name evidence="4" type="ORF">BGO89_07160</name>
</gene>
<evidence type="ECO:0000256" key="1">
    <source>
        <dbReference type="ARBA" id="ARBA00004167"/>
    </source>
</evidence>
<evidence type="ECO:0000259" key="3">
    <source>
        <dbReference type="Pfam" id="PF01145"/>
    </source>
</evidence>
<comment type="caution">
    <text evidence="4">The sequence shown here is derived from an EMBL/GenBank/DDBJ whole genome shotgun (WGS) entry which is preliminary data.</text>
</comment>
<sequence length="289" mass="32122">MTTGTKVGIGAAVVVVLVFFSFVGCERIDAGHVGVKVDLYGTDKGVQDAEQVTGMVWYLRAASQVYEFPTFVQQAKWANEQVEEGKNVDNSIHCTTSDGMAVSFDVGLNYMVKADKVSDIFQKYRLPLEQIQEQYLRTSVRNAYNSVAGGMTAENIISHRAQYEDSVRVVLDRGLKPEGFIVQQLTILGRITVPQQLERAINAKIEAVQNAQRVENELMQTRAEAAKLEAEATGYANSLMIRAKAESEANRLKQTTLTPLIIQQQLIEKWNGALPQYGTVPQLFRDVTK</sequence>
<dbReference type="Gene3D" id="3.30.479.30">
    <property type="entry name" value="Band 7 domain"/>
    <property type="match status" value="1"/>
</dbReference>
<reference evidence="4 5" key="1">
    <citation type="submission" date="2016-09" db="EMBL/GenBank/DDBJ databases">
        <title>Genome-resolved meta-omics ties microbial dynamics to process performance in biotechnology for thiocyanate degradation.</title>
        <authorList>
            <person name="Kantor R.S."/>
            <person name="Huddy R.J."/>
            <person name="Iyer R."/>
            <person name="Thomas B.C."/>
            <person name="Brown C.T."/>
            <person name="Anantharaman K."/>
            <person name="Tringe S."/>
            <person name="Hettich R.L."/>
            <person name="Harrison S.T."/>
            <person name="Banfield J.F."/>
        </authorList>
    </citation>
    <scope>NUCLEOTIDE SEQUENCE [LARGE SCALE GENOMIC DNA]</scope>
    <source>
        <strain evidence="4">59-99</strain>
    </source>
</reference>
<dbReference type="EMBL" id="MKVH01000021">
    <property type="protein sequence ID" value="OJX57742.1"/>
    <property type="molecule type" value="Genomic_DNA"/>
</dbReference>